<dbReference type="PANTHER" id="PTHR23508:SF10">
    <property type="entry name" value="CARBOXYLIC ACID TRANSPORTER PROTEIN HOMOLOG"/>
    <property type="match status" value="1"/>
</dbReference>
<dbReference type="RefSeq" id="WP_214536147.1">
    <property type="nucleotide sequence ID" value="NZ_JAHFVK010000002.1"/>
</dbReference>
<proteinExistence type="predicted"/>
<keyword evidence="8" id="KW-1185">Reference proteome</keyword>
<feature type="transmembrane region" description="Helical" evidence="5">
    <location>
        <begin position="174"/>
        <end position="196"/>
    </location>
</feature>
<dbReference type="InterPro" id="IPR020846">
    <property type="entry name" value="MFS_dom"/>
</dbReference>
<evidence type="ECO:0000256" key="3">
    <source>
        <dbReference type="ARBA" id="ARBA00022989"/>
    </source>
</evidence>
<feature type="transmembrane region" description="Helical" evidence="5">
    <location>
        <begin position="20"/>
        <end position="45"/>
    </location>
</feature>
<feature type="transmembrane region" description="Helical" evidence="5">
    <location>
        <begin position="146"/>
        <end position="168"/>
    </location>
</feature>
<organism evidence="7 8">
    <name type="scientific">Croceibacterium selenioxidans</name>
    <dbReference type="NCBI Taxonomy" id="2838833"/>
    <lineage>
        <taxon>Bacteria</taxon>
        <taxon>Pseudomonadati</taxon>
        <taxon>Pseudomonadota</taxon>
        <taxon>Alphaproteobacteria</taxon>
        <taxon>Sphingomonadales</taxon>
        <taxon>Erythrobacteraceae</taxon>
        <taxon>Croceibacterium</taxon>
    </lineage>
</organism>
<evidence type="ECO:0000256" key="4">
    <source>
        <dbReference type="ARBA" id="ARBA00023136"/>
    </source>
</evidence>
<comment type="caution">
    <text evidence="7">The sequence shown here is derived from an EMBL/GenBank/DDBJ whole genome shotgun (WGS) entry which is preliminary data.</text>
</comment>
<evidence type="ECO:0000256" key="5">
    <source>
        <dbReference type="SAM" id="Phobius"/>
    </source>
</evidence>
<feature type="transmembrane region" description="Helical" evidence="5">
    <location>
        <begin position="324"/>
        <end position="342"/>
    </location>
</feature>
<keyword evidence="4 5" id="KW-0472">Membrane</keyword>
<dbReference type="InterPro" id="IPR036259">
    <property type="entry name" value="MFS_trans_sf"/>
</dbReference>
<dbReference type="SUPFAM" id="SSF103473">
    <property type="entry name" value="MFS general substrate transporter"/>
    <property type="match status" value="1"/>
</dbReference>
<sequence length="451" mass="48415">MPRFDIEGFVDRQRIGRTQIAVLLVCGLVCFIDGFDIFMVGKIAPAIAADFGQPPEAMAMLFVAQQIGLAAGAFIVSPLADRFGRRRMLIWACALFGLITLGSIHSQTLTQLAILRGIAGLFMAAGLPMALALISEMTPRHRRSIFIAIALAGYSSGNAASGAVAAWLLDAYGWESGFVIGGVVPLLCIPLLLLLVPESLKFQAERDARDPAISATIRRMDPTVRLSGDEEFVLGTNAATPQKARLFDIFLEGRAWMTALIWAACILSMTNIALLASWLPTFFQEMKDIPIQRFAISAMISYLGGIAGMLSIGWLMDRFDPSRLISLYYVALAASLVAMAWVPFEATLFIAVLIFWNFVQTGGQGGLNTLVTQVYPPRMRSTALGWAGGAGRVGGVLAPLYGAFAIEQDFSLETTLGIAAIGPLVVAVLVLLLRHTGMSRNLDASGVPARA</sequence>
<keyword evidence="3 5" id="KW-1133">Transmembrane helix</keyword>
<feature type="transmembrane region" description="Helical" evidence="5">
    <location>
        <begin position="113"/>
        <end position="134"/>
    </location>
</feature>
<evidence type="ECO:0000313" key="8">
    <source>
        <dbReference type="Proteomes" id="UP000811255"/>
    </source>
</evidence>
<keyword evidence="2 5" id="KW-0812">Transmembrane</keyword>
<dbReference type="Gene3D" id="1.20.1250.20">
    <property type="entry name" value="MFS general substrate transporter like domains"/>
    <property type="match status" value="2"/>
</dbReference>
<dbReference type="PROSITE" id="PS50850">
    <property type="entry name" value="MFS"/>
    <property type="match status" value="1"/>
</dbReference>
<feature type="transmembrane region" description="Helical" evidence="5">
    <location>
        <begin position="383"/>
        <end position="404"/>
    </location>
</feature>
<feature type="domain" description="Major facilitator superfamily (MFS) profile" evidence="6">
    <location>
        <begin position="22"/>
        <end position="438"/>
    </location>
</feature>
<dbReference type="Pfam" id="PF07690">
    <property type="entry name" value="MFS_1"/>
    <property type="match status" value="1"/>
</dbReference>
<feature type="transmembrane region" description="Helical" evidence="5">
    <location>
        <begin position="416"/>
        <end position="433"/>
    </location>
</feature>
<feature type="transmembrane region" description="Helical" evidence="5">
    <location>
        <begin position="57"/>
        <end position="76"/>
    </location>
</feature>
<feature type="transmembrane region" description="Helical" evidence="5">
    <location>
        <begin position="88"/>
        <end position="107"/>
    </location>
</feature>
<dbReference type="PANTHER" id="PTHR23508">
    <property type="entry name" value="CARBOXYLIC ACID TRANSPORTER PROTEIN HOMOLOG"/>
    <property type="match status" value="1"/>
</dbReference>
<reference evidence="7 8" key="1">
    <citation type="submission" date="2021-05" db="EMBL/GenBank/DDBJ databases">
        <title>Croceibacterium sp. LX-88 genome sequence.</title>
        <authorList>
            <person name="Luo X."/>
        </authorList>
    </citation>
    <scope>NUCLEOTIDE SEQUENCE [LARGE SCALE GENOMIC DNA]</scope>
    <source>
        <strain evidence="7 8">LX-88</strain>
    </source>
</reference>
<dbReference type="PROSITE" id="PS00216">
    <property type="entry name" value="SUGAR_TRANSPORT_1"/>
    <property type="match status" value="1"/>
</dbReference>
<feature type="transmembrane region" description="Helical" evidence="5">
    <location>
        <begin position="291"/>
        <end position="312"/>
    </location>
</feature>
<dbReference type="Proteomes" id="UP000811255">
    <property type="component" value="Unassembled WGS sequence"/>
</dbReference>
<evidence type="ECO:0000256" key="2">
    <source>
        <dbReference type="ARBA" id="ARBA00022692"/>
    </source>
</evidence>
<evidence type="ECO:0000256" key="1">
    <source>
        <dbReference type="ARBA" id="ARBA00004141"/>
    </source>
</evidence>
<evidence type="ECO:0000259" key="6">
    <source>
        <dbReference type="PROSITE" id="PS50850"/>
    </source>
</evidence>
<accession>A0ABS5W469</accession>
<dbReference type="InterPro" id="IPR005829">
    <property type="entry name" value="Sugar_transporter_CS"/>
</dbReference>
<name>A0ABS5W469_9SPHN</name>
<feature type="transmembrane region" description="Helical" evidence="5">
    <location>
        <begin position="348"/>
        <end position="371"/>
    </location>
</feature>
<dbReference type="EMBL" id="JAHFVK010000002">
    <property type="protein sequence ID" value="MBT2134504.1"/>
    <property type="molecule type" value="Genomic_DNA"/>
</dbReference>
<comment type="subcellular location">
    <subcellularLocation>
        <location evidence="1">Membrane</location>
        <topology evidence="1">Multi-pass membrane protein</topology>
    </subcellularLocation>
</comment>
<protein>
    <submittedName>
        <fullName evidence="7">MFS transporter</fullName>
    </submittedName>
</protein>
<gene>
    <name evidence="7" type="ORF">KK137_09180</name>
</gene>
<evidence type="ECO:0000313" key="7">
    <source>
        <dbReference type="EMBL" id="MBT2134504.1"/>
    </source>
</evidence>
<dbReference type="InterPro" id="IPR011701">
    <property type="entry name" value="MFS"/>
</dbReference>
<feature type="transmembrane region" description="Helical" evidence="5">
    <location>
        <begin position="255"/>
        <end position="279"/>
    </location>
</feature>